<feature type="region of interest" description="Disordered" evidence="10">
    <location>
        <begin position="127"/>
        <end position="148"/>
    </location>
</feature>
<evidence type="ECO:0000256" key="1">
    <source>
        <dbReference type="ARBA" id="ARBA00004370"/>
    </source>
</evidence>
<gene>
    <name evidence="11" type="ordered locus">Caul_3186</name>
</gene>
<evidence type="ECO:0000256" key="6">
    <source>
        <dbReference type="ARBA" id="ARBA00023136"/>
    </source>
</evidence>
<evidence type="ECO:0000256" key="3">
    <source>
        <dbReference type="ARBA" id="ARBA00022452"/>
    </source>
</evidence>
<evidence type="ECO:0000256" key="8">
    <source>
        <dbReference type="ARBA" id="ARBA00023288"/>
    </source>
</evidence>
<dbReference type="GO" id="GO:0005886">
    <property type="term" value="C:plasma membrane"/>
    <property type="evidence" value="ECO:0007669"/>
    <property type="project" value="UniProtKB-SubCell"/>
</dbReference>
<dbReference type="Gene3D" id="1.20.1600.10">
    <property type="entry name" value="Outer membrane efflux proteins (OEP)"/>
    <property type="match status" value="1"/>
</dbReference>
<dbReference type="Pfam" id="PF02321">
    <property type="entry name" value="OEP"/>
    <property type="match status" value="2"/>
</dbReference>
<keyword evidence="4 9" id="KW-0812">Transmembrane</keyword>
<dbReference type="NCBIfam" id="TIGR01845">
    <property type="entry name" value="outer_NodT"/>
    <property type="match status" value="1"/>
</dbReference>
<keyword evidence="6 9" id="KW-0472">Membrane</keyword>
<protein>
    <submittedName>
        <fullName evidence="11">RND efflux system, outer membrane lipoprotein, NodT family</fullName>
    </submittedName>
</protein>
<dbReference type="GO" id="GO:0015562">
    <property type="term" value="F:efflux transmembrane transporter activity"/>
    <property type="evidence" value="ECO:0007669"/>
    <property type="project" value="InterPro"/>
</dbReference>
<evidence type="ECO:0000256" key="10">
    <source>
        <dbReference type="SAM" id="MobiDB-lite"/>
    </source>
</evidence>
<dbReference type="Gene3D" id="2.20.200.10">
    <property type="entry name" value="Outer membrane efflux proteins (OEP)"/>
    <property type="match status" value="1"/>
</dbReference>
<comment type="similarity">
    <text evidence="2 9">Belongs to the outer membrane factor (OMF) (TC 1.B.17) family.</text>
</comment>
<keyword evidence="3 9" id="KW-1134">Transmembrane beta strand</keyword>
<dbReference type="STRING" id="366602.Caul_3186"/>
<dbReference type="eggNOG" id="COG1538">
    <property type="taxonomic scope" value="Bacteria"/>
</dbReference>
<organism evidence="11">
    <name type="scientific">Caulobacter sp. (strain K31)</name>
    <dbReference type="NCBI Taxonomy" id="366602"/>
    <lineage>
        <taxon>Bacteria</taxon>
        <taxon>Pseudomonadati</taxon>
        <taxon>Pseudomonadota</taxon>
        <taxon>Alphaproteobacteria</taxon>
        <taxon>Caulobacterales</taxon>
        <taxon>Caulobacteraceae</taxon>
        <taxon>Caulobacter</taxon>
    </lineage>
</organism>
<dbReference type="InterPro" id="IPR003423">
    <property type="entry name" value="OMP_efflux"/>
</dbReference>
<dbReference type="HOGENOM" id="CLU_012817_13_2_5"/>
<evidence type="ECO:0000256" key="2">
    <source>
        <dbReference type="ARBA" id="ARBA00007613"/>
    </source>
</evidence>
<dbReference type="KEGG" id="cak:Caul_3186"/>
<keyword evidence="7 9" id="KW-0564">Palmitate</keyword>
<comment type="subcellular location">
    <subcellularLocation>
        <location evidence="9">Cell membrane</location>
        <topology evidence="9">Lipid-anchor</topology>
    </subcellularLocation>
    <subcellularLocation>
        <location evidence="1">Membrane</location>
    </subcellularLocation>
</comment>
<dbReference type="PANTHER" id="PTHR30203">
    <property type="entry name" value="OUTER MEMBRANE CATION EFFLUX PROTEIN"/>
    <property type="match status" value="1"/>
</dbReference>
<evidence type="ECO:0000256" key="4">
    <source>
        <dbReference type="ARBA" id="ARBA00022692"/>
    </source>
</evidence>
<keyword evidence="8 9" id="KW-0449">Lipoprotein</keyword>
<evidence type="ECO:0000313" key="11">
    <source>
        <dbReference type="EMBL" id="ABZ72313.1"/>
    </source>
</evidence>
<proteinExistence type="inferred from homology"/>
<keyword evidence="5" id="KW-0732">Signal</keyword>
<evidence type="ECO:0000256" key="9">
    <source>
        <dbReference type="RuleBase" id="RU362097"/>
    </source>
</evidence>
<accession>B0T2R2</accession>
<dbReference type="InterPro" id="IPR010131">
    <property type="entry name" value="MdtP/NodT-like"/>
</dbReference>
<name>B0T2R2_CAUSK</name>
<dbReference type="SUPFAM" id="SSF56954">
    <property type="entry name" value="Outer membrane efflux proteins (OEP)"/>
    <property type="match status" value="1"/>
</dbReference>
<dbReference type="PANTHER" id="PTHR30203:SF20">
    <property type="entry name" value="MULTIDRUG RESISTANCE OUTER MEMBRANE PROTEIN MDTP-RELATED"/>
    <property type="match status" value="1"/>
</dbReference>
<reference evidence="11" key="1">
    <citation type="submission" date="2008-01" db="EMBL/GenBank/DDBJ databases">
        <title>Complete sequence of chromosome of Caulobacter sp. K31.</title>
        <authorList>
            <consortium name="US DOE Joint Genome Institute"/>
            <person name="Copeland A."/>
            <person name="Lucas S."/>
            <person name="Lapidus A."/>
            <person name="Barry K."/>
            <person name="Glavina del Rio T."/>
            <person name="Dalin E."/>
            <person name="Tice H."/>
            <person name="Pitluck S."/>
            <person name="Bruce D."/>
            <person name="Goodwin L."/>
            <person name="Thompson L.S."/>
            <person name="Brettin T."/>
            <person name="Detter J.C."/>
            <person name="Han C."/>
            <person name="Schmutz J."/>
            <person name="Larimer F."/>
            <person name="Land M."/>
            <person name="Hauser L."/>
            <person name="Kyrpides N."/>
            <person name="Kim E."/>
            <person name="Stephens C."/>
            <person name="Richardson P."/>
        </authorList>
    </citation>
    <scope>NUCLEOTIDE SEQUENCE [LARGE SCALE GENOMIC DNA]</scope>
    <source>
        <strain evidence="11">K31</strain>
    </source>
</reference>
<sequence length="502" mass="52818">MTVQYGQFKVGSLMTPNALDNSSPAKSARSRDIGVTVSILLAALLTSACATMPDATPARVAKAPDAYATAQSLATTTDAAWPVDTWWKAYGDTQLDSLIDEALIGSPTLAQAEARLRRAQALANQAKAAQRPSVSASGGVERSKQSYNNGIPADFVPQGYNDYGRLSLDFSWELDFWGKNRAAVAAATSEARAAQADAAQARLMLATSVAAAYADLARLYAERDVAERSVALRQETLHLVSDRVTNGLDTRGELRQAEAGPPNARAELAAIDEQIAQTRNGLAALLGAGPDRGLTIVRPAVASLKPFGLPANLAADLIGRRPDVVAAKWRAEASSKRIGQAKAAFYPNVNLAAAIGVQSLHLDKLFDSGSDVGSVGPAVSLPIFEGGRLKANLRAAEADRDGAVAAYDSAVTQALRDVADVAASERALDKRLSESRAALAANEDGYRIAKLRYQGGLSTYQNVLIVEQALLTQRRIVADLESRALALDVALVRALGGGFTPA</sequence>
<evidence type="ECO:0000256" key="7">
    <source>
        <dbReference type="ARBA" id="ARBA00023139"/>
    </source>
</evidence>
<evidence type="ECO:0000256" key="5">
    <source>
        <dbReference type="ARBA" id="ARBA00022729"/>
    </source>
</evidence>
<dbReference type="OrthoDB" id="9783100at2"/>
<dbReference type="EMBL" id="CP000927">
    <property type="protein sequence ID" value="ABZ72313.1"/>
    <property type="molecule type" value="Genomic_DNA"/>
</dbReference>
<dbReference type="AlphaFoldDB" id="B0T2R2"/>